<reference evidence="5 6" key="1">
    <citation type="submission" date="2011-07" db="EMBL/GenBank/DDBJ databases">
        <authorList>
            <person name="Coyne R."/>
            <person name="Brami D."/>
            <person name="Johnson J."/>
            <person name="Hostetler J."/>
            <person name="Hannick L."/>
            <person name="Clark T."/>
            <person name="Cassidy-Hanley D."/>
            <person name="Inman J."/>
        </authorList>
    </citation>
    <scope>NUCLEOTIDE SEQUENCE [LARGE SCALE GENOMIC DNA]</scope>
    <source>
        <strain evidence="5 6">G5</strain>
    </source>
</reference>
<evidence type="ECO:0000313" key="5">
    <source>
        <dbReference type="EMBL" id="EGR29655.1"/>
    </source>
</evidence>
<dbReference type="Pfam" id="PF00957">
    <property type="entry name" value="Synaptobrevin"/>
    <property type="match status" value="1"/>
</dbReference>
<gene>
    <name evidence="5" type="ORF">IMG5_151570</name>
</gene>
<name>G0QYQ1_ICHMU</name>
<feature type="coiled-coil region" evidence="2">
    <location>
        <begin position="65"/>
        <end position="102"/>
    </location>
</feature>
<dbReference type="OrthoDB" id="27923at2759"/>
<keyword evidence="1 2" id="KW-0175">Coiled coil</keyword>
<feature type="domain" description="V-SNARE coiled-coil homology" evidence="4">
    <location>
        <begin position="46"/>
        <end position="106"/>
    </location>
</feature>
<organism evidence="5 6">
    <name type="scientific">Ichthyophthirius multifiliis</name>
    <name type="common">White spot disease agent</name>
    <name type="synonym">Ich</name>
    <dbReference type="NCBI Taxonomy" id="5932"/>
    <lineage>
        <taxon>Eukaryota</taxon>
        <taxon>Sar</taxon>
        <taxon>Alveolata</taxon>
        <taxon>Ciliophora</taxon>
        <taxon>Intramacronucleata</taxon>
        <taxon>Oligohymenophorea</taxon>
        <taxon>Hymenostomatida</taxon>
        <taxon>Ophryoglenina</taxon>
        <taxon>Ichthyophthirius</taxon>
    </lineage>
</organism>
<dbReference type="PANTHER" id="PTHR46897:SF1">
    <property type="entry name" value="VESICLE-ASSOCIATED MEMBRANE PROTEIN 4"/>
    <property type="match status" value="1"/>
</dbReference>
<evidence type="ECO:0000256" key="2">
    <source>
        <dbReference type="SAM" id="Coils"/>
    </source>
</evidence>
<dbReference type="GeneID" id="14905761"/>
<proteinExistence type="predicted"/>
<accession>G0QYQ1</accession>
<dbReference type="Gene3D" id="1.20.5.110">
    <property type="match status" value="1"/>
</dbReference>
<keyword evidence="6" id="KW-1185">Reference proteome</keyword>
<sequence length="133" mass="15340">MISELRKHFEELGDYSEEQDLGLRYHGKKKAESLIIQYNNMGDKDKIGQIQNKLAETKIELQQGINRAIENGNNLEQTKAKTEELSMKSNQLKNQSKELESIMKWRNYKLKIIFGCIILGVGLYILVPIIENA</sequence>
<dbReference type="STRING" id="857967.G0QYQ1"/>
<dbReference type="InterPro" id="IPR042887">
    <property type="entry name" value="VAMP4"/>
</dbReference>
<evidence type="ECO:0000313" key="6">
    <source>
        <dbReference type="Proteomes" id="UP000008983"/>
    </source>
</evidence>
<dbReference type="Proteomes" id="UP000008983">
    <property type="component" value="Unassembled WGS sequence"/>
</dbReference>
<dbReference type="AlphaFoldDB" id="G0QYQ1"/>
<dbReference type="PANTHER" id="PTHR46897">
    <property type="entry name" value="VESICLE-ASSOCIATED MEMBRANE PROTEIN 4"/>
    <property type="match status" value="1"/>
</dbReference>
<dbReference type="PROSITE" id="PS50892">
    <property type="entry name" value="V_SNARE"/>
    <property type="match status" value="1"/>
</dbReference>
<feature type="transmembrane region" description="Helical" evidence="3">
    <location>
        <begin position="112"/>
        <end position="130"/>
    </location>
</feature>
<keyword evidence="3" id="KW-1133">Transmembrane helix</keyword>
<dbReference type="eggNOG" id="ENOG502R2ST">
    <property type="taxonomic scope" value="Eukaryota"/>
</dbReference>
<evidence type="ECO:0000256" key="3">
    <source>
        <dbReference type="SAM" id="Phobius"/>
    </source>
</evidence>
<dbReference type="GO" id="GO:0090161">
    <property type="term" value="P:Golgi ribbon formation"/>
    <property type="evidence" value="ECO:0007669"/>
    <property type="project" value="InterPro"/>
</dbReference>
<dbReference type="RefSeq" id="XP_004030891.1">
    <property type="nucleotide sequence ID" value="XM_004030843.1"/>
</dbReference>
<evidence type="ECO:0000259" key="4">
    <source>
        <dbReference type="PROSITE" id="PS50892"/>
    </source>
</evidence>
<protein>
    <submittedName>
        <fullName evidence="5">Synaptobrevin family protein, putative</fullName>
    </submittedName>
</protein>
<dbReference type="EMBL" id="GL984124">
    <property type="protein sequence ID" value="EGR29655.1"/>
    <property type="molecule type" value="Genomic_DNA"/>
</dbReference>
<dbReference type="InParanoid" id="G0QYQ1"/>
<dbReference type="InterPro" id="IPR042855">
    <property type="entry name" value="V_SNARE_CC"/>
</dbReference>
<evidence type="ECO:0000256" key="1">
    <source>
        <dbReference type="PROSITE-ProRule" id="PRU00290"/>
    </source>
</evidence>
<keyword evidence="3" id="KW-0812">Transmembrane</keyword>
<dbReference type="SUPFAM" id="SSF58038">
    <property type="entry name" value="SNARE fusion complex"/>
    <property type="match status" value="1"/>
</dbReference>
<keyword evidence="3" id="KW-0472">Membrane</keyword>